<dbReference type="Gene3D" id="3.40.50.300">
    <property type="entry name" value="P-loop containing nucleotide triphosphate hydrolases"/>
    <property type="match status" value="1"/>
</dbReference>
<evidence type="ECO:0000313" key="2">
    <source>
        <dbReference type="Proteomes" id="UP000272613"/>
    </source>
</evidence>
<organism evidence="1 2">
    <name type="scientific">Pseudomonas coronafaciens pv. garcae</name>
    <dbReference type="NCBI Taxonomy" id="251653"/>
    <lineage>
        <taxon>Bacteria</taxon>
        <taxon>Pseudomonadati</taxon>
        <taxon>Pseudomonadota</taxon>
        <taxon>Gammaproteobacteria</taxon>
        <taxon>Pseudomonadales</taxon>
        <taxon>Pseudomonadaceae</taxon>
        <taxon>Pseudomonas</taxon>
        <taxon>Pseudomonas coronafaciens</taxon>
    </lineage>
</organism>
<name>A0AB37QJ35_9PSED</name>
<accession>A0AB37QJ35</accession>
<dbReference type="AlphaFoldDB" id="A0AB37QJ35"/>
<dbReference type="SUPFAM" id="SSF52540">
    <property type="entry name" value="P-loop containing nucleoside triphosphate hydrolases"/>
    <property type="match status" value="1"/>
</dbReference>
<dbReference type="PANTHER" id="PTHR34301:SF8">
    <property type="entry name" value="ATPASE DOMAIN-CONTAINING PROTEIN"/>
    <property type="match status" value="1"/>
</dbReference>
<sequence>MIKHEAYKAFFQSRPDQISMAEKLDEGFEITFGATQGEKSYWLASPQQHMQERFGLSNEVLTIYSPQRTADARILTTIEQISRSPDFRHRIDKVLVLVVHDADKESTDILLSSDSERVIIGVTFSELNNPSRGSLFIRSKISERFGFIDLLGMSSPIGSDKYFFGRDSLVQELVQMTLSKNQNAGLFGLRKTGKTSVLQAVLRRLSVQNSLCEYVDCHSPGLHAARWWQALENIVERLHSKLQSDFRRQATLSLAYTQHNCGTRFSSDLKLILVQAGESITLLLDEIEFITPRLSGALGAHWDQDFVPFWQTIRAAHQELAGKVTFIVAGVNPSAVESTSFNSLPNPIFQLVIPKYLDPFDEAAVRKMLKFFGRYSGVQFHENLIKHLTAQFGGHPFLIRLAASETWQRGNNKNSPSQLTEIGITDFKASSVAIKERLRQPMKDILLSLVWWYPEEYQLLQWLADGEDEFVKEYLEENQTSLIRFARYGLLRESTNEFAIEDIKNFLVEHGELYKRELSPFSRSEIAPDYLPEIPDLNALGKLFEKRCEVETQLRRAVIIYFGIHFNWKDADIAKEMTKGLKRRNDRPDPAALFVDRKPKDVILDMYTLDLKNIIVTSWPIVSALFEGHKQRFEMNMDTINVARRHDGHTKPVTPAQMEDFINSYGWLTRHLDKVPDLG</sequence>
<comment type="caution">
    <text evidence="1">The sequence shown here is derived from an EMBL/GenBank/DDBJ whole genome shotgun (WGS) entry which is preliminary data.</text>
</comment>
<dbReference type="Proteomes" id="UP000272613">
    <property type="component" value="Unassembled WGS sequence"/>
</dbReference>
<reference evidence="1 2" key="1">
    <citation type="submission" date="2018-08" db="EMBL/GenBank/DDBJ databases">
        <title>Recombination of ecologically and evolutionarily significant loci maintains genetic cohesion in the Pseudomonas syringae species complex.</title>
        <authorList>
            <person name="Dillon M."/>
            <person name="Thakur S."/>
            <person name="Almeida R.N.D."/>
            <person name="Weir B.S."/>
            <person name="Guttman D.S."/>
        </authorList>
    </citation>
    <scope>NUCLEOTIDE SEQUENCE [LARGE SCALE GENOMIC DNA]</scope>
    <source>
        <strain evidence="1 2">ICMP 5019</strain>
    </source>
</reference>
<dbReference type="InterPro" id="IPR027417">
    <property type="entry name" value="P-loop_NTPase"/>
</dbReference>
<evidence type="ECO:0008006" key="3">
    <source>
        <dbReference type="Google" id="ProtNLM"/>
    </source>
</evidence>
<dbReference type="RefSeq" id="WP_147467281.1">
    <property type="nucleotide sequence ID" value="NZ_RBSH01000266.1"/>
</dbReference>
<gene>
    <name evidence="1" type="ORF">ALP74_200185</name>
</gene>
<evidence type="ECO:0000313" key="1">
    <source>
        <dbReference type="EMBL" id="RMR96673.1"/>
    </source>
</evidence>
<dbReference type="EMBL" id="RBSH01000266">
    <property type="protein sequence ID" value="RMR96673.1"/>
    <property type="molecule type" value="Genomic_DNA"/>
</dbReference>
<protein>
    <recommendedName>
        <fullName evidence="3">ATP-binding protein</fullName>
    </recommendedName>
</protein>
<proteinExistence type="predicted"/>
<dbReference type="PANTHER" id="PTHR34301">
    <property type="entry name" value="DNA-BINDING PROTEIN-RELATED"/>
    <property type="match status" value="1"/>
</dbReference>